<comment type="subcellular location">
    <subcellularLocation>
        <location evidence="1">Nucleus</location>
    </subcellularLocation>
</comment>
<dbReference type="RefSeq" id="XP_030980204.1">
    <property type="nucleotide sequence ID" value="XM_031131020.1"/>
</dbReference>
<keyword evidence="2" id="KW-0805">Transcription regulation</keyword>
<reference evidence="7 8" key="1">
    <citation type="journal article" date="2019" name="Mol. Biol. Evol.">
        <title>Blast fungal genomes show frequent chromosomal changes, gene gains and losses, and effector gene turnover.</title>
        <authorList>
            <person name="Gomez Luciano L.B."/>
            <person name="Jason Tsai I."/>
            <person name="Chuma I."/>
            <person name="Tosa Y."/>
            <person name="Chen Y.H."/>
            <person name="Li J.Y."/>
            <person name="Li M.Y."/>
            <person name="Jade Lu M.Y."/>
            <person name="Nakayashiki H."/>
            <person name="Li W.H."/>
        </authorList>
    </citation>
    <scope>NUCLEOTIDE SEQUENCE [LARGE SCALE GENOMIC DNA]</scope>
    <source>
        <strain evidence="7 8">NI907</strain>
    </source>
</reference>
<accession>A0A6P8AZE7</accession>
<keyword evidence="7" id="KW-1185">Reference proteome</keyword>
<feature type="region of interest" description="Disordered" evidence="6">
    <location>
        <begin position="1"/>
        <end position="24"/>
    </location>
</feature>
<keyword evidence="3" id="KW-0238">DNA-binding</keyword>
<dbReference type="GO" id="GO:0008270">
    <property type="term" value="F:zinc ion binding"/>
    <property type="evidence" value="ECO:0007669"/>
    <property type="project" value="InterPro"/>
</dbReference>
<dbReference type="InterPro" id="IPR051089">
    <property type="entry name" value="prtT"/>
</dbReference>
<dbReference type="PANTHER" id="PTHR31845:SF32">
    <property type="entry name" value="MISCELLANEOUS ZN(II)2CYS6 TRANSCRIPTION FACTOR (EUROFUNG)-RELATED"/>
    <property type="match status" value="1"/>
</dbReference>
<dbReference type="InterPro" id="IPR036864">
    <property type="entry name" value="Zn2-C6_fun-type_DNA-bd_sf"/>
</dbReference>
<dbReference type="Gene3D" id="4.10.240.10">
    <property type="entry name" value="Zn(2)-C6 fungal-type DNA-binding domain"/>
    <property type="match status" value="1"/>
</dbReference>
<dbReference type="AlphaFoldDB" id="A0A6P8AZE7"/>
<dbReference type="GO" id="GO:0000981">
    <property type="term" value="F:DNA-binding transcription factor activity, RNA polymerase II-specific"/>
    <property type="evidence" value="ECO:0007669"/>
    <property type="project" value="InterPro"/>
</dbReference>
<dbReference type="KEGG" id="pgri:PgNI_11046"/>
<dbReference type="GO" id="GO:0005634">
    <property type="term" value="C:nucleus"/>
    <property type="evidence" value="ECO:0007669"/>
    <property type="project" value="UniProtKB-SubCell"/>
</dbReference>
<evidence type="ECO:0000256" key="1">
    <source>
        <dbReference type="ARBA" id="ARBA00004123"/>
    </source>
</evidence>
<keyword evidence="5" id="KW-0539">Nucleus</keyword>
<protein>
    <recommendedName>
        <fullName evidence="9">Zn(2)-C6 fungal-type domain-containing protein</fullName>
    </recommendedName>
</protein>
<sequence>MKPLESGSSSKASSTASAPTTPPGIPAPYGRACANCVKAKCKCFYRGSGRELTSCERCHRLGKDCVPSETIRRRTSRRQTTSRTAQLEEKLDDLVSLLKTQQQPPPGVGSAATLDPTTRVASLPNKDLAHSQAQQAQILAGVISPVSVTTTSSAPVPNNHQPSLMPSPPKKARKFSSDPSRERTASSNIIIPTSSVQLDQEAEECLQTFSKGFLHSFPFFHVTENMTASQLQLKYPVFMLAIKSVTCKLFPQLKHYSKQLQQTLAQKIVLDYEHSIDLLLALLTCIGWFHFHESRRPFLTTITRLAISQAIELGLHRPFGETNGINAFRQQNDVQKNKPARTNEQRRAALGCYFVTSAMFTVMQRAEGLPWTPYLEEMMSDLTKESDWHGDEVLVFHVKLQQVNEQVYKARFQHGIQLNDSVLLNEPHKGLPSYYINLLLNTVRTARSCLSESAANDVGLDFLQKFVEAIIAESALDHKEPPFTKPTQFTKPTSVRQLENLHALLEAVERLFNSFYEAPPIRFYYMAYPVIMSLPHAMWMLLKLCTTYADSVWDPNEARRRIDLLQWIDLMREKLLAIPVVAGLVPTLDPTDPIDPDNPPETDVFSKCGPMMDAVRVRWGAELQKYTIPPQTLPNSHDGTSSTTLNGCTIPATQQGPIATTMNMDPGFAAQNQPSDLIPIYLPQYDVSSWLSFPSIEQSWYPMDMAYN</sequence>
<keyword evidence="4" id="KW-0804">Transcription</keyword>
<dbReference type="Proteomes" id="UP000515153">
    <property type="component" value="Chromosome VII"/>
</dbReference>
<evidence type="ECO:0000256" key="3">
    <source>
        <dbReference type="ARBA" id="ARBA00023125"/>
    </source>
</evidence>
<evidence type="ECO:0000256" key="6">
    <source>
        <dbReference type="SAM" id="MobiDB-lite"/>
    </source>
</evidence>
<dbReference type="PANTHER" id="PTHR31845">
    <property type="entry name" value="FINGER DOMAIN PROTEIN, PUTATIVE-RELATED"/>
    <property type="match status" value="1"/>
</dbReference>
<dbReference type="CDD" id="cd00067">
    <property type="entry name" value="GAL4"/>
    <property type="match status" value="1"/>
</dbReference>
<name>A0A6P8AZE7_PYRGI</name>
<evidence type="ECO:0000256" key="5">
    <source>
        <dbReference type="ARBA" id="ARBA00023242"/>
    </source>
</evidence>
<dbReference type="OrthoDB" id="5226580at2759"/>
<evidence type="ECO:0000313" key="8">
    <source>
        <dbReference type="RefSeq" id="XP_030980204.1"/>
    </source>
</evidence>
<evidence type="ECO:0000313" key="7">
    <source>
        <dbReference type="Proteomes" id="UP000515153"/>
    </source>
</evidence>
<dbReference type="SUPFAM" id="SSF57701">
    <property type="entry name" value="Zn2/Cys6 DNA-binding domain"/>
    <property type="match status" value="1"/>
</dbReference>
<evidence type="ECO:0008006" key="9">
    <source>
        <dbReference type="Google" id="ProtNLM"/>
    </source>
</evidence>
<dbReference type="GeneID" id="41965925"/>
<proteinExistence type="predicted"/>
<evidence type="ECO:0000256" key="4">
    <source>
        <dbReference type="ARBA" id="ARBA00023163"/>
    </source>
</evidence>
<feature type="compositionally biased region" description="Low complexity" evidence="6">
    <location>
        <begin position="1"/>
        <end position="19"/>
    </location>
</feature>
<organism evidence="7 8">
    <name type="scientific">Pyricularia grisea</name>
    <name type="common">Crabgrass-specific blast fungus</name>
    <name type="synonym">Magnaporthe grisea</name>
    <dbReference type="NCBI Taxonomy" id="148305"/>
    <lineage>
        <taxon>Eukaryota</taxon>
        <taxon>Fungi</taxon>
        <taxon>Dikarya</taxon>
        <taxon>Ascomycota</taxon>
        <taxon>Pezizomycotina</taxon>
        <taxon>Sordariomycetes</taxon>
        <taxon>Sordariomycetidae</taxon>
        <taxon>Magnaporthales</taxon>
        <taxon>Pyriculariaceae</taxon>
        <taxon>Pyricularia</taxon>
    </lineage>
</organism>
<feature type="region of interest" description="Disordered" evidence="6">
    <location>
        <begin position="150"/>
        <end position="186"/>
    </location>
</feature>
<dbReference type="GO" id="GO:0000976">
    <property type="term" value="F:transcription cis-regulatory region binding"/>
    <property type="evidence" value="ECO:0007669"/>
    <property type="project" value="TreeGrafter"/>
</dbReference>
<gene>
    <name evidence="8" type="ORF">PgNI_11046</name>
</gene>
<dbReference type="InterPro" id="IPR001138">
    <property type="entry name" value="Zn2Cys6_DnaBD"/>
</dbReference>
<dbReference type="CDD" id="cd12148">
    <property type="entry name" value="fungal_TF_MHR"/>
    <property type="match status" value="1"/>
</dbReference>
<reference evidence="8" key="2">
    <citation type="submission" date="2019-10" db="EMBL/GenBank/DDBJ databases">
        <authorList>
            <consortium name="NCBI Genome Project"/>
        </authorList>
    </citation>
    <scope>NUCLEOTIDE SEQUENCE</scope>
    <source>
        <strain evidence="8">NI907</strain>
    </source>
</reference>
<reference evidence="8" key="3">
    <citation type="submission" date="2025-08" db="UniProtKB">
        <authorList>
            <consortium name="RefSeq"/>
        </authorList>
    </citation>
    <scope>IDENTIFICATION</scope>
    <source>
        <strain evidence="8">NI907</strain>
    </source>
</reference>
<feature type="compositionally biased region" description="Basic and acidic residues" evidence="6">
    <location>
        <begin position="175"/>
        <end position="184"/>
    </location>
</feature>
<evidence type="ECO:0000256" key="2">
    <source>
        <dbReference type="ARBA" id="ARBA00023015"/>
    </source>
</evidence>